<dbReference type="InParanoid" id="A0A1C7MY02"/>
<comment type="caution">
    <text evidence="2">The sequence shown here is derived from an EMBL/GenBank/DDBJ whole genome shotgun (WGS) entry which is preliminary data.</text>
</comment>
<evidence type="ECO:0000313" key="3">
    <source>
        <dbReference type="Proteomes" id="UP000093000"/>
    </source>
</evidence>
<feature type="coiled-coil region" evidence="1">
    <location>
        <begin position="1"/>
        <end position="28"/>
    </location>
</feature>
<keyword evidence="1" id="KW-0175">Coiled coil</keyword>
<gene>
    <name evidence="2" type="ORF">A0J61_10240</name>
</gene>
<evidence type="ECO:0000313" key="2">
    <source>
        <dbReference type="EMBL" id="OBZ81710.1"/>
    </source>
</evidence>
<dbReference type="AlphaFoldDB" id="A0A1C7MY02"/>
<dbReference type="Proteomes" id="UP000093000">
    <property type="component" value="Unassembled WGS sequence"/>
</dbReference>
<protein>
    <submittedName>
        <fullName evidence="2">Uncharacterized protein</fullName>
    </submittedName>
</protein>
<keyword evidence="3" id="KW-1185">Reference proteome</keyword>
<proteinExistence type="predicted"/>
<reference evidence="2 3" key="1">
    <citation type="submission" date="2016-03" db="EMBL/GenBank/DDBJ databases">
        <title>Choanephora cucurbitarum.</title>
        <authorList>
            <person name="Min B."/>
            <person name="Park H."/>
            <person name="Park J.-H."/>
            <person name="Shin H.-D."/>
            <person name="Choi I.-G."/>
        </authorList>
    </citation>
    <scope>NUCLEOTIDE SEQUENCE [LARGE SCALE GENOMIC DNA]</scope>
    <source>
        <strain evidence="2 3">KUS-F28377</strain>
    </source>
</reference>
<dbReference type="EMBL" id="LUGH01001083">
    <property type="protein sequence ID" value="OBZ81710.1"/>
    <property type="molecule type" value="Genomic_DNA"/>
</dbReference>
<dbReference type="OrthoDB" id="2292146at2759"/>
<name>A0A1C7MY02_9FUNG</name>
<sequence length="233" mass="27148">MNSERETLEIVQTQLNQCEQQKRRLVERMTNKRMVLTASHGMLHHLQYALKEDKGKEREKKRELPTDGLVPILTNRVHESPKEESEDAFCLGHCVGWVRNRRIWIQAYLTGPCHPNAYLVCLDSLALLPDKMMTGHDQHHAWLGFDLLPDTSPEAIESMRIALSDQPSQSCSIEWKSDQDTSWQKFIRLSIHIYFPCQVSMEFSVDWQEWIQHAQVSHQAHFVYLNTNDLGLV</sequence>
<accession>A0A1C7MY02</accession>
<evidence type="ECO:0000256" key="1">
    <source>
        <dbReference type="SAM" id="Coils"/>
    </source>
</evidence>
<organism evidence="2 3">
    <name type="scientific">Choanephora cucurbitarum</name>
    <dbReference type="NCBI Taxonomy" id="101091"/>
    <lineage>
        <taxon>Eukaryota</taxon>
        <taxon>Fungi</taxon>
        <taxon>Fungi incertae sedis</taxon>
        <taxon>Mucoromycota</taxon>
        <taxon>Mucoromycotina</taxon>
        <taxon>Mucoromycetes</taxon>
        <taxon>Mucorales</taxon>
        <taxon>Mucorineae</taxon>
        <taxon>Choanephoraceae</taxon>
        <taxon>Choanephoroideae</taxon>
        <taxon>Choanephora</taxon>
    </lineage>
</organism>